<feature type="domain" description="AB hydrolase-1" evidence="2">
    <location>
        <begin position="15"/>
        <end position="211"/>
    </location>
</feature>
<dbReference type="PANTHER" id="PTHR32268:SF15">
    <property type="entry name" value="HOMOSERINE ACETYLTRANSFERASE FAMILY PROTEIN (AFU_ORTHOLOGUE AFUA_1G15350)"/>
    <property type="match status" value="1"/>
</dbReference>
<proteinExistence type="inferred from homology"/>
<sequence>MVHIFQPSHMRTTLRLLQKLGIKKVHAVVGFSMGGQQVQMYWAVMYPAVVEVMTPYSLFLEGPKSALVASKDFYDGHYKEQPEQGIRAFARVFSGWAYGQTWFREHKYTWDGLYPDLATFLREVWENAYLHDWDANNLITLLHTWQRGDVSQVRHGGNLQACLNDIKAKGLIMPCKTDLYFPPEDSANELASLTSGSARLVVIDSVWGHNAGWGVNPQDDVFVQAEIKKLLEE</sequence>
<dbReference type="OrthoDB" id="9972683at2759"/>
<name>A0A067SDA5_GALM3</name>
<evidence type="ECO:0000313" key="4">
    <source>
        <dbReference type="Proteomes" id="UP000027222"/>
    </source>
</evidence>
<dbReference type="Gene3D" id="3.40.50.1820">
    <property type="entry name" value="alpha/beta hydrolase"/>
    <property type="match status" value="1"/>
</dbReference>
<dbReference type="InterPro" id="IPR000073">
    <property type="entry name" value="AB_hydrolase_1"/>
</dbReference>
<dbReference type="InterPro" id="IPR029058">
    <property type="entry name" value="AB_hydrolase_fold"/>
</dbReference>
<organism evidence="3 4">
    <name type="scientific">Galerina marginata (strain CBS 339.88)</name>
    <dbReference type="NCBI Taxonomy" id="685588"/>
    <lineage>
        <taxon>Eukaryota</taxon>
        <taxon>Fungi</taxon>
        <taxon>Dikarya</taxon>
        <taxon>Basidiomycota</taxon>
        <taxon>Agaricomycotina</taxon>
        <taxon>Agaricomycetes</taxon>
        <taxon>Agaricomycetidae</taxon>
        <taxon>Agaricales</taxon>
        <taxon>Agaricineae</taxon>
        <taxon>Strophariaceae</taxon>
        <taxon>Galerina</taxon>
    </lineage>
</organism>
<gene>
    <name evidence="3" type="ORF">GALMADRAFT_230953</name>
</gene>
<evidence type="ECO:0000256" key="1">
    <source>
        <dbReference type="ARBA" id="ARBA00006886"/>
    </source>
</evidence>
<reference evidence="4" key="1">
    <citation type="journal article" date="2014" name="Proc. Natl. Acad. Sci. U.S.A.">
        <title>Extensive sampling of basidiomycete genomes demonstrates inadequacy of the white-rot/brown-rot paradigm for wood decay fungi.</title>
        <authorList>
            <person name="Riley R."/>
            <person name="Salamov A.A."/>
            <person name="Brown D.W."/>
            <person name="Nagy L.G."/>
            <person name="Floudas D."/>
            <person name="Held B.W."/>
            <person name="Levasseur A."/>
            <person name="Lombard V."/>
            <person name="Morin E."/>
            <person name="Otillar R."/>
            <person name="Lindquist E.A."/>
            <person name="Sun H."/>
            <person name="LaButti K.M."/>
            <person name="Schmutz J."/>
            <person name="Jabbour D."/>
            <person name="Luo H."/>
            <person name="Baker S.E."/>
            <person name="Pisabarro A.G."/>
            <person name="Walton J.D."/>
            <person name="Blanchette R.A."/>
            <person name="Henrissat B."/>
            <person name="Martin F."/>
            <person name="Cullen D."/>
            <person name="Hibbett D.S."/>
            <person name="Grigoriev I.V."/>
        </authorList>
    </citation>
    <scope>NUCLEOTIDE SEQUENCE [LARGE SCALE GENOMIC DNA]</scope>
    <source>
        <strain evidence="4">CBS 339.88</strain>
    </source>
</reference>
<dbReference type="AlphaFoldDB" id="A0A067SDA5"/>
<dbReference type="Proteomes" id="UP000027222">
    <property type="component" value="Unassembled WGS sequence"/>
</dbReference>
<dbReference type="STRING" id="685588.A0A067SDA5"/>
<evidence type="ECO:0000313" key="3">
    <source>
        <dbReference type="EMBL" id="KDR68881.1"/>
    </source>
</evidence>
<dbReference type="Pfam" id="PF00561">
    <property type="entry name" value="Abhydrolase_1"/>
    <property type="match status" value="1"/>
</dbReference>
<dbReference type="SUPFAM" id="SSF53474">
    <property type="entry name" value="alpha/beta-Hydrolases"/>
    <property type="match status" value="1"/>
</dbReference>
<evidence type="ECO:0000259" key="2">
    <source>
        <dbReference type="Pfam" id="PF00561"/>
    </source>
</evidence>
<dbReference type="InterPro" id="IPR008220">
    <property type="entry name" value="HAT_MetX-like"/>
</dbReference>
<accession>A0A067SDA5</accession>
<dbReference type="HOGENOM" id="CLU_028760_2_1_1"/>
<dbReference type="EMBL" id="KL142405">
    <property type="protein sequence ID" value="KDR68881.1"/>
    <property type="molecule type" value="Genomic_DNA"/>
</dbReference>
<comment type="similarity">
    <text evidence="1">Belongs to the AB hydrolase superfamily. MetX family.</text>
</comment>
<dbReference type="GO" id="GO:0016747">
    <property type="term" value="F:acyltransferase activity, transferring groups other than amino-acyl groups"/>
    <property type="evidence" value="ECO:0007669"/>
    <property type="project" value="InterPro"/>
</dbReference>
<protein>
    <recommendedName>
        <fullName evidence="2">AB hydrolase-1 domain-containing protein</fullName>
    </recommendedName>
</protein>
<keyword evidence="4" id="KW-1185">Reference proteome</keyword>
<dbReference type="PANTHER" id="PTHR32268">
    <property type="entry name" value="HOMOSERINE O-ACETYLTRANSFERASE"/>
    <property type="match status" value="1"/>
</dbReference>